<keyword evidence="3" id="KW-1185">Reference proteome</keyword>
<organism evidence="2 3">
    <name type="scientific">Ramazzottius varieornatus</name>
    <name type="common">Water bear</name>
    <name type="synonym">Tardigrade</name>
    <dbReference type="NCBI Taxonomy" id="947166"/>
    <lineage>
        <taxon>Eukaryota</taxon>
        <taxon>Metazoa</taxon>
        <taxon>Ecdysozoa</taxon>
        <taxon>Tardigrada</taxon>
        <taxon>Eutardigrada</taxon>
        <taxon>Parachela</taxon>
        <taxon>Hypsibioidea</taxon>
        <taxon>Ramazzottiidae</taxon>
        <taxon>Ramazzottius</taxon>
    </lineage>
</organism>
<reference evidence="2 3" key="1">
    <citation type="journal article" date="2016" name="Nat. Commun.">
        <title>Extremotolerant tardigrade genome and improved radiotolerance of human cultured cells by tardigrade-unique protein.</title>
        <authorList>
            <person name="Hashimoto T."/>
            <person name="Horikawa D.D."/>
            <person name="Saito Y."/>
            <person name="Kuwahara H."/>
            <person name="Kozuka-Hata H."/>
            <person name="Shin-I T."/>
            <person name="Minakuchi Y."/>
            <person name="Ohishi K."/>
            <person name="Motoyama A."/>
            <person name="Aizu T."/>
            <person name="Enomoto A."/>
            <person name="Kondo K."/>
            <person name="Tanaka S."/>
            <person name="Hara Y."/>
            <person name="Koshikawa S."/>
            <person name="Sagara H."/>
            <person name="Miura T."/>
            <person name="Yokobori S."/>
            <person name="Miyagawa K."/>
            <person name="Suzuki Y."/>
            <person name="Kubo T."/>
            <person name="Oyama M."/>
            <person name="Kohara Y."/>
            <person name="Fujiyama A."/>
            <person name="Arakawa K."/>
            <person name="Katayama T."/>
            <person name="Toyoda A."/>
            <person name="Kunieda T."/>
        </authorList>
    </citation>
    <scope>NUCLEOTIDE SEQUENCE [LARGE SCALE GENOMIC DNA]</scope>
    <source>
        <strain evidence="2 3">YOKOZUNA-1</strain>
    </source>
</reference>
<dbReference type="AlphaFoldDB" id="A0A1D1UR85"/>
<name>A0A1D1UR85_RAMVA</name>
<gene>
    <name evidence="2" type="primary">RvY_01491-1</name>
    <name evidence="2" type="synonym">RvY_01491.1</name>
    <name evidence="2" type="ORF">RvY_01491</name>
</gene>
<sequence>MENSHLGRVESLNSLTDASGHLLPKPLDEGEEPYKEVTYKANGPRESEDTQLELLIVGPKHRIGCAKFAPALRCLVPYRCQDE</sequence>
<accession>A0A1D1UR85</accession>
<comment type="caution">
    <text evidence="2">The sequence shown here is derived from an EMBL/GenBank/DDBJ whole genome shotgun (WGS) entry which is preliminary data.</text>
</comment>
<feature type="region of interest" description="Disordered" evidence="1">
    <location>
        <begin position="1"/>
        <end position="33"/>
    </location>
</feature>
<dbReference type="EMBL" id="BDGG01000001">
    <property type="protein sequence ID" value="GAU88873.1"/>
    <property type="molecule type" value="Genomic_DNA"/>
</dbReference>
<evidence type="ECO:0000313" key="3">
    <source>
        <dbReference type="Proteomes" id="UP000186922"/>
    </source>
</evidence>
<evidence type="ECO:0000256" key="1">
    <source>
        <dbReference type="SAM" id="MobiDB-lite"/>
    </source>
</evidence>
<protein>
    <submittedName>
        <fullName evidence="2">Uncharacterized protein</fullName>
    </submittedName>
</protein>
<proteinExistence type="predicted"/>
<evidence type="ECO:0000313" key="2">
    <source>
        <dbReference type="EMBL" id="GAU88873.1"/>
    </source>
</evidence>
<dbReference type="Proteomes" id="UP000186922">
    <property type="component" value="Unassembled WGS sequence"/>
</dbReference>